<proteinExistence type="predicted"/>
<dbReference type="Proteomes" id="UP001558652">
    <property type="component" value="Unassembled WGS sequence"/>
</dbReference>
<reference evidence="2 3" key="1">
    <citation type="submission" date="2024-07" db="EMBL/GenBank/DDBJ databases">
        <title>Chromosome-level genome assembly of the water stick insect Ranatra chinensis (Heteroptera: Nepidae).</title>
        <authorList>
            <person name="Liu X."/>
        </authorList>
    </citation>
    <scope>NUCLEOTIDE SEQUENCE [LARGE SCALE GENOMIC DNA]</scope>
    <source>
        <strain evidence="2">Cailab_2021Rc</strain>
        <tissue evidence="2">Muscle</tissue>
    </source>
</reference>
<evidence type="ECO:0000256" key="1">
    <source>
        <dbReference type="SAM" id="MobiDB-lite"/>
    </source>
</evidence>
<name>A0ABD0YCJ0_9HEMI</name>
<accession>A0ABD0YCJ0</accession>
<comment type="caution">
    <text evidence="2">The sequence shown here is derived from an EMBL/GenBank/DDBJ whole genome shotgun (WGS) entry which is preliminary data.</text>
</comment>
<feature type="compositionally biased region" description="Basic and acidic residues" evidence="1">
    <location>
        <begin position="129"/>
        <end position="138"/>
    </location>
</feature>
<dbReference type="AlphaFoldDB" id="A0ABD0YCJ0"/>
<evidence type="ECO:0000313" key="2">
    <source>
        <dbReference type="EMBL" id="KAL1129018.1"/>
    </source>
</evidence>
<dbReference type="EMBL" id="JBFDAA010000009">
    <property type="protein sequence ID" value="KAL1129018.1"/>
    <property type="molecule type" value="Genomic_DNA"/>
</dbReference>
<evidence type="ECO:0000313" key="3">
    <source>
        <dbReference type="Proteomes" id="UP001558652"/>
    </source>
</evidence>
<feature type="region of interest" description="Disordered" evidence="1">
    <location>
        <begin position="56"/>
        <end position="166"/>
    </location>
</feature>
<protein>
    <submittedName>
        <fullName evidence="2">Uncharacterized protein</fullName>
    </submittedName>
</protein>
<organism evidence="2 3">
    <name type="scientific">Ranatra chinensis</name>
    <dbReference type="NCBI Taxonomy" id="642074"/>
    <lineage>
        <taxon>Eukaryota</taxon>
        <taxon>Metazoa</taxon>
        <taxon>Ecdysozoa</taxon>
        <taxon>Arthropoda</taxon>
        <taxon>Hexapoda</taxon>
        <taxon>Insecta</taxon>
        <taxon>Pterygota</taxon>
        <taxon>Neoptera</taxon>
        <taxon>Paraneoptera</taxon>
        <taxon>Hemiptera</taxon>
        <taxon>Heteroptera</taxon>
        <taxon>Panheteroptera</taxon>
        <taxon>Nepomorpha</taxon>
        <taxon>Nepidae</taxon>
        <taxon>Ranatrinae</taxon>
        <taxon>Ranatra</taxon>
    </lineage>
</organism>
<keyword evidence="3" id="KW-1185">Reference proteome</keyword>
<sequence length="166" mass="18761">MASKRRNMFYEDKKHETTEIGVNTIEDSVGSMDNMGLPNVSAETVEMGQRFKEFFRNRRPLPRSHTLPDKYTPGRISPKEAEMEGFQCSQPEAMRELTQSANAQGSEDDSKSGAQGGQAPRRRGASMYERLRAADQQHKKAPPPRANLRQNFQPTLPGNNHIPKFN</sequence>
<feature type="compositionally biased region" description="Polar residues" evidence="1">
    <location>
        <begin position="148"/>
        <end position="158"/>
    </location>
</feature>
<gene>
    <name evidence="2" type="ORF">AAG570_013550</name>
</gene>